<dbReference type="AlphaFoldDB" id="A0A239PFH8"/>
<evidence type="ECO:0000256" key="1">
    <source>
        <dbReference type="SAM" id="MobiDB-lite"/>
    </source>
</evidence>
<reference evidence="2 3" key="1">
    <citation type="submission" date="2017-06" db="EMBL/GenBank/DDBJ databases">
        <authorList>
            <person name="Kim H.J."/>
            <person name="Triplett B.A."/>
        </authorList>
    </citation>
    <scope>NUCLEOTIDE SEQUENCE [LARGE SCALE GENOMIC DNA]</scope>
    <source>
        <strain evidence="2 3">CGMCC 4.5593</strain>
    </source>
</reference>
<dbReference type="EMBL" id="FZPH01000028">
    <property type="protein sequence ID" value="SNT65867.1"/>
    <property type="molecule type" value="Genomic_DNA"/>
</dbReference>
<feature type="region of interest" description="Disordered" evidence="1">
    <location>
        <begin position="105"/>
        <end position="126"/>
    </location>
</feature>
<organism evidence="2 3">
    <name type="scientific">Asanoa hainanensis</name>
    <dbReference type="NCBI Taxonomy" id="560556"/>
    <lineage>
        <taxon>Bacteria</taxon>
        <taxon>Bacillati</taxon>
        <taxon>Actinomycetota</taxon>
        <taxon>Actinomycetes</taxon>
        <taxon>Micromonosporales</taxon>
        <taxon>Micromonosporaceae</taxon>
        <taxon>Asanoa</taxon>
    </lineage>
</organism>
<proteinExistence type="predicted"/>
<evidence type="ECO:0000313" key="2">
    <source>
        <dbReference type="EMBL" id="SNT65867.1"/>
    </source>
</evidence>
<gene>
    <name evidence="2" type="ORF">SAMN05421812_12813</name>
</gene>
<name>A0A239PFH8_9ACTN</name>
<sequence>MHLVAGFASSGARWRAVCSCGYTTTPRVDERRALAALHTEHELSVPVCGLCGHDYTGRSWRQLRDVDLRILASGPAGDQFLACRDLPQSCRDGAAQRQMHLDRAAREGFGLPVPPPRLRVVPGGRR</sequence>
<evidence type="ECO:0000313" key="3">
    <source>
        <dbReference type="Proteomes" id="UP000198362"/>
    </source>
</evidence>
<protein>
    <submittedName>
        <fullName evidence="2">Uncharacterized protein</fullName>
    </submittedName>
</protein>
<accession>A0A239PFH8</accession>
<keyword evidence="3" id="KW-1185">Reference proteome</keyword>
<dbReference type="Proteomes" id="UP000198362">
    <property type="component" value="Unassembled WGS sequence"/>
</dbReference>